<name>A0A0F9QMU5_9ZZZZ</name>
<dbReference type="InterPro" id="IPR019752">
    <property type="entry name" value="Pyrv/ketoisovalerate_OxRed_cat"/>
</dbReference>
<dbReference type="EMBL" id="LAZR01003816">
    <property type="protein sequence ID" value="KKN14436.1"/>
    <property type="molecule type" value="Genomic_DNA"/>
</dbReference>
<proteinExistence type="predicted"/>
<keyword evidence="1" id="KW-0560">Oxidoreductase</keyword>
<evidence type="ECO:0000256" key="1">
    <source>
        <dbReference type="ARBA" id="ARBA00023002"/>
    </source>
</evidence>
<protein>
    <recommendedName>
        <fullName evidence="2">Pyruvate/ketoisovalerate oxidoreductase catalytic domain-containing protein</fullName>
    </recommendedName>
</protein>
<evidence type="ECO:0000313" key="3">
    <source>
        <dbReference type="EMBL" id="KKN14436.1"/>
    </source>
</evidence>
<reference evidence="3" key="1">
    <citation type="journal article" date="2015" name="Nature">
        <title>Complex archaea that bridge the gap between prokaryotes and eukaryotes.</title>
        <authorList>
            <person name="Spang A."/>
            <person name="Saw J.H."/>
            <person name="Jorgensen S.L."/>
            <person name="Zaremba-Niedzwiedzka K."/>
            <person name="Martijn J."/>
            <person name="Lind A.E."/>
            <person name="van Eijk R."/>
            <person name="Schleper C."/>
            <person name="Guy L."/>
            <person name="Ettema T.J."/>
        </authorList>
    </citation>
    <scope>NUCLEOTIDE SEQUENCE</scope>
</reference>
<evidence type="ECO:0000259" key="2">
    <source>
        <dbReference type="Pfam" id="PF01558"/>
    </source>
</evidence>
<comment type="caution">
    <text evidence="3">The sequence shown here is derived from an EMBL/GenBank/DDBJ whole genome shotgun (WGS) entry which is preliminary data.</text>
</comment>
<dbReference type="Gene3D" id="3.40.920.10">
    <property type="entry name" value="Pyruvate-ferredoxin oxidoreductase, PFOR, domain III"/>
    <property type="match status" value="1"/>
</dbReference>
<dbReference type="SUPFAM" id="SSF53323">
    <property type="entry name" value="Pyruvate-ferredoxin oxidoreductase, PFOR, domain III"/>
    <property type="match status" value="1"/>
</dbReference>
<feature type="domain" description="Pyruvate/ketoisovalerate oxidoreductase catalytic" evidence="2">
    <location>
        <begin position="12"/>
        <end position="183"/>
    </location>
</feature>
<dbReference type="AlphaFoldDB" id="A0A0F9QMU5"/>
<gene>
    <name evidence="3" type="ORF">LCGC14_0996090</name>
</gene>
<dbReference type="InterPro" id="IPR002869">
    <property type="entry name" value="Pyrv_flavodox_OxRed_cen"/>
</dbReference>
<dbReference type="PANTHER" id="PTHR42730">
    <property type="entry name" value="2-OXOGLUTARATE SYNTHASE SUBUNIT KORC"/>
    <property type="match status" value="1"/>
</dbReference>
<dbReference type="PANTHER" id="PTHR42730:SF1">
    <property type="entry name" value="2-OXOGLUTARATE SYNTHASE SUBUNIT KORC"/>
    <property type="match status" value="1"/>
</dbReference>
<sequence length="198" mass="21763">MTRYEIRLAGFGGQGIITLSKMIITAASIYENLAATQTEAYSASARGGRCWAEVVVELDKSIESIDYPQALKPYDFLIILSGESAASVNPDSIKKGENTGYLIWDPSTIQKFRAANRIKKNLSIPVQKIAVEKFGNIVFGNSILFGAFTILSGIISEESAIETLKKFVPSPTLNKNLEAFELGKMEAQEFLKKLKEES</sequence>
<accession>A0A0F9QMU5</accession>
<dbReference type="GO" id="GO:0016903">
    <property type="term" value="F:oxidoreductase activity, acting on the aldehyde or oxo group of donors"/>
    <property type="evidence" value="ECO:0007669"/>
    <property type="project" value="InterPro"/>
</dbReference>
<organism evidence="3">
    <name type="scientific">marine sediment metagenome</name>
    <dbReference type="NCBI Taxonomy" id="412755"/>
    <lineage>
        <taxon>unclassified sequences</taxon>
        <taxon>metagenomes</taxon>
        <taxon>ecological metagenomes</taxon>
    </lineage>
</organism>
<dbReference type="Pfam" id="PF01558">
    <property type="entry name" value="POR"/>
    <property type="match status" value="1"/>
</dbReference>
<dbReference type="InterPro" id="IPR052554">
    <property type="entry name" value="2-oxoglutarate_synth_KorC"/>
</dbReference>